<keyword evidence="1" id="KW-1133">Transmembrane helix</keyword>
<keyword evidence="4" id="KW-1185">Reference proteome</keyword>
<evidence type="ECO:0000313" key="4">
    <source>
        <dbReference type="Proteomes" id="UP000297475"/>
    </source>
</evidence>
<feature type="transmembrane region" description="Helical" evidence="1">
    <location>
        <begin position="151"/>
        <end position="170"/>
    </location>
</feature>
<dbReference type="InterPro" id="IPR037185">
    <property type="entry name" value="EmrE-like"/>
</dbReference>
<dbReference type="Proteomes" id="UP000297475">
    <property type="component" value="Unassembled WGS sequence"/>
</dbReference>
<name>A0A4Z0WFV5_9GAMM</name>
<feature type="transmembrane region" description="Helical" evidence="1">
    <location>
        <begin position="203"/>
        <end position="222"/>
    </location>
</feature>
<sequence length="292" mass="31969">MPPHAQGILIAFVGVFILSFDALLVRLAAADPWTTSFWRGFLIGLTMLCICIWRGDLRWRPATRRVAILTLGMMVVYGINTSLFVFSVSHTHAANTVVILASAPFFAALFSRWWLKEYLPPRTQIAIAVCLTGVVLVFGGSMGSFNWQGDALALLLAMSTGGLLTVLRYTPQVPRTVLVAGAGLVTAIVCIIPAQPLDLAPNQFGWLLLMGMLQMPAASFLLMMAPKYLPSPEVSLFLLVETILAPLWVWWALSEEPTAATLWGGALILTTIAIHASISLRQERIRRQNPVI</sequence>
<dbReference type="InterPro" id="IPR000620">
    <property type="entry name" value="EamA_dom"/>
</dbReference>
<dbReference type="PANTHER" id="PTHR22911:SF76">
    <property type="entry name" value="EAMA DOMAIN-CONTAINING PROTEIN"/>
    <property type="match status" value="1"/>
</dbReference>
<dbReference type="Pfam" id="PF00892">
    <property type="entry name" value="EamA"/>
    <property type="match status" value="2"/>
</dbReference>
<feature type="transmembrane region" description="Helical" evidence="1">
    <location>
        <begin position="36"/>
        <end position="54"/>
    </location>
</feature>
<organism evidence="3 4">
    <name type="scientific">Natronospirillum operosum</name>
    <dbReference type="NCBI Taxonomy" id="2759953"/>
    <lineage>
        <taxon>Bacteria</taxon>
        <taxon>Pseudomonadati</taxon>
        <taxon>Pseudomonadota</taxon>
        <taxon>Gammaproteobacteria</taxon>
        <taxon>Oceanospirillales</taxon>
        <taxon>Natronospirillaceae</taxon>
        <taxon>Natronospirillum</taxon>
    </lineage>
</organism>
<feature type="domain" description="EamA" evidence="2">
    <location>
        <begin position="7"/>
        <end position="138"/>
    </location>
</feature>
<dbReference type="OrthoDB" id="5192439at2"/>
<feature type="transmembrane region" description="Helical" evidence="1">
    <location>
        <begin position="92"/>
        <end position="113"/>
    </location>
</feature>
<feature type="transmembrane region" description="Helical" evidence="1">
    <location>
        <begin position="7"/>
        <end position="30"/>
    </location>
</feature>
<feature type="domain" description="EamA" evidence="2">
    <location>
        <begin position="149"/>
        <end position="274"/>
    </location>
</feature>
<dbReference type="PANTHER" id="PTHR22911">
    <property type="entry name" value="ACYL-MALONYL CONDENSING ENZYME-RELATED"/>
    <property type="match status" value="1"/>
</dbReference>
<comment type="caution">
    <text evidence="3">The sequence shown here is derived from an EMBL/GenBank/DDBJ whole genome shotgun (WGS) entry which is preliminary data.</text>
</comment>
<accession>A0A4Z0WFV5</accession>
<dbReference type="SUPFAM" id="SSF103481">
    <property type="entry name" value="Multidrug resistance efflux transporter EmrE"/>
    <property type="match status" value="2"/>
</dbReference>
<dbReference type="EMBL" id="SRMF01000002">
    <property type="protein sequence ID" value="TGG94302.1"/>
    <property type="molecule type" value="Genomic_DNA"/>
</dbReference>
<feature type="transmembrane region" description="Helical" evidence="1">
    <location>
        <begin position="66"/>
        <end position="86"/>
    </location>
</feature>
<feature type="transmembrane region" description="Helical" evidence="1">
    <location>
        <begin position="177"/>
        <end position="197"/>
    </location>
</feature>
<keyword evidence="1" id="KW-0472">Membrane</keyword>
<feature type="transmembrane region" description="Helical" evidence="1">
    <location>
        <begin position="125"/>
        <end position="145"/>
    </location>
</feature>
<evidence type="ECO:0000259" key="2">
    <source>
        <dbReference type="Pfam" id="PF00892"/>
    </source>
</evidence>
<gene>
    <name evidence="3" type="ORF">E4656_07225</name>
</gene>
<feature type="transmembrane region" description="Helical" evidence="1">
    <location>
        <begin position="259"/>
        <end position="278"/>
    </location>
</feature>
<proteinExistence type="predicted"/>
<feature type="transmembrane region" description="Helical" evidence="1">
    <location>
        <begin position="234"/>
        <end position="253"/>
    </location>
</feature>
<evidence type="ECO:0000256" key="1">
    <source>
        <dbReference type="SAM" id="Phobius"/>
    </source>
</evidence>
<reference evidence="3 4" key="1">
    <citation type="submission" date="2019-04" db="EMBL/GenBank/DDBJ databases">
        <title>Natronospirillum operosus gen. nov., sp. nov., a haloalkaliphilic satellite isolated from decaying biomass of laboratory culture of cyanobacterium Geitlerinema sp. and proposal of Natronospirillaceae fam. nov. and Saccharospirillaceae fam. nov.</title>
        <authorList>
            <person name="Kevbrin V."/>
            <person name="Boltyanskaya Y."/>
            <person name="Koziaeva V."/>
            <person name="Grouzdev D.S."/>
            <person name="Park M."/>
            <person name="Cho J."/>
        </authorList>
    </citation>
    <scope>NUCLEOTIDE SEQUENCE [LARGE SCALE GENOMIC DNA]</scope>
    <source>
        <strain evidence="3 4">G-116</strain>
    </source>
</reference>
<protein>
    <submittedName>
        <fullName evidence="3">DMT family transporter</fullName>
    </submittedName>
</protein>
<evidence type="ECO:0000313" key="3">
    <source>
        <dbReference type="EMBL" id="TGG94302.1"/>
    </source>
</evidence>
<keyword evidence="1" id="KW-0812">Transmembrane</keyword>
<dbReference type="GO" id="GO:0016020">
    <property type="term" value="C:membrane"/>
    <property type="evidence" value="ECO:0007669"/>
    <property type="project" value="InterPro"/>
</dbReference>
<dbReference type="AlphaFoldDB" id="A0A4Z0WFV5"/>